<dbReference type="InterPro" id="IPR048254">
    <property type="entry name" value="CDP_ALCOHOL_P_TRANSF_CS"/>
</dbReference>
<dbReference type="InterPro" id="IPR029044">
    <property type="entry name" value="Nucleotide-diphossugar_trans"/>
</dbReference>
<evidence type="ECO:0000256" key="10">
    <source>
        <dbReference type="SAM" id="Phobius"/>
    </source>
</evidence>
<feature type="transmembrane region" description="Helical" evidence="10">
    <location>
        <begin position="314"/>
        <end position="333"/>
    </location>
</feature>
<evidence type="ECO:0000313" key="12">
    <source>
        <dbReference type="Proteomes" id="UP000712673"/>
    </source>
</evidence>
<dbReference type="Proteomes" id="UP000712673">
    <property type="component" value="Unassembled WGS sequence"/>
</dbReference>
<evidence type="ECO:0000313" key="11">
    <source>
        <dbReference type="EMBL" id="MBM3224607.1"/>
    </source>
</evidence>
<dbReference type="GO" id="GO:0008654">
    <property type="term" value="P:phospholipid biosynthetic process"/>
    <property type="evidence" value="ECO:0007669"/>
    <property type="project" value="InterPro"/>
</dbReference>
<gene>
    <name evidence="11" type="ORF">FJZ47_12500</name>
</gene>
<accession>A0A938B173</accession>
<comment type="catalytic activity">
    <reaction evidence="1">
        <text>1D-myo-inositol 3-phosphate + CTP + H(+) = CDP-1L-myo-inositol + diphosphate</text>
        <dbReference type="Rhea" id="RHEA:30647"/>
        <dbReference type="ChEBI" id="CHEBI:15378"/>
        <dbReference type="ChEBI" id="CHEBI:33019"/>
        <dbReference type="ChEBI" id="CHEBI:37563"/>
        <dbReference type="ChEBI" id="CHEBI:58401"/>
        <dbReference type="ChEBI" id="CHEBI:62573"/>
        <dbReference type="EC" id="2.7.7.74"/>
    </reaction>
</comment>
<comment type="caution">
    <text evidence="11">The sequence shown here is derived from an EMBL/GenBank/DDBJ whole genome shotgun (WGS) entry which is preliminary data.</text>
</comment>
<protein>
    <recommendedName>
        <fullName evidence="6">Bifunctional IPC transferase and DIPP synthase</fullName>
        <ecNumber evidence="4">2.7.7.74</ecNumber>
        <ecNumber evidence="5">2.7.8.34</ecNumber>
    </recommendedName>
</protein>
<evidence type="ECO:0000256" key="8">
    <source>
        <dbReference type="ARBA" id="ARBA00049235"/>
    </source>
</evidence>
<name>A0A938B173_UNCTE</name>
<dbReference type="PROSITE" id="PS00379">
    <property type="entry name" value="CDP_ALCOHOL_P_TRANSF"/>
    <property type="match status" value="1"/>
</dbReference>
<dbReference type="InterPro" id="IPR000462">
    <property type="entry name" value="CDP-OH_P_trans"/>
</dbReference>
<dbReference type="Gene3D" id="1.20.120.1760">
    <property type="match status" value="1"/>
</dbReference>
<comment type="similarity">
    <text evidence="9">Belongs to the CDP-alcohol phosphatidyltransferase class-I family.</text>
</comment>
<dbReference type="Pfam" id="PF01066">
    <property type="entry name" value="CDP-OH_P_transf"/>
    <property type="match status" value="1"/>
</dbReference>
<evidence type="ECO:0000256" key="3">
    <source>
        <dbReference type="ARBA" id="ARBA00007897"/>
    </source>
</evidence>
<dbReference type="EMBL" id="VGLS01000363">
    <property type="protein sequence ID" value="MBM3224607.1"/>
    <property type="molecule type" value="Genomic_DNA"/>
</dbReference>
<keyword evidence="10" id="KW-0472">Membrane</keyword>
<sequence length="436" mass="47915">MPPSTTGVVIIAQGPWFAEIAGVPLLHRIMLNGRRAGIGRWIILAQHEAQWVHSSLATAAKLREVTWQVYDLQTTSPEQLAAAMPLEDLVLVTAPIVFDHRLLQDLQQSAGPTLGVTTAAAVTPADLVVHDGMVAAGTAQAAPAYRSTGILRCPSAMFTQVLQQIHAELRQSPTGATLLCTRLLAQAPIRALDMSRRLWLLITEPLDHSVPLAETQLLRSLGREGDSILVRTIDRRLSQAITRRLMHTPVTPNQMTVLSATVGLLGAICLAQPTPMWQILGSLLFLLSTIMDGCDGELARLTFRESAFGAKLDLVMDNVVHLFLFPCIALGLYRRESETLYFVLGALTLGGILVSMAVYLPYLLRRQPMQSTLTRVHEHLASRDFAYVLPILAVFDKLQWFLWATTVGTYVFAVAWVVITARERRPAPSLRNTDAS</sequence>
<evidence type="ECO:0000256" key="7">
    <source>
        <dbReference type="ARBA" id="ARBA00022679"/>
    </source>
</evidence>
<dbReference type="EC" id="2.7.7.74" evidence="4"/>
<comment type="catalytic activity">
    <reaction evidence="8">
        <text>CDP-1L-myo-inositol + 1D-myo-inositol 3-phosphate = bis(1L-myo-inositol) 3,1'-phosphate 1-phosphate + CMP + H(+)</text>
        <dbReference type="Rhea" id="RHEA:31327"/>
        <dbReference type="ChEBI" id="CHEBI:15378"/>
        <dbReference type="ChEBI" id="CHEBI:58401"/>
        <dbReference type="ChEBI" id="CHEBI:60377"/>
        <dbReference type="ChEBI" id="CHEBI:62573"/>
        <dbReference type="ChEBI" id="CHEBI:62576"/>
        <dbReference type="EC" id="2.7.8.34"/>
    </reaction>
</comment>
<comment type="similarity">
    <text evidence="3">In the N-terminal section; belongs to the MobA family.</text>
</comment>
<reference evidence="11" key="1">
    <citation type="submission" date="2019-03" db="EMBL/GenBank/DDBJ databases">
        <title>Lake Tanganyika Metagenome-Assembled Genomes (MAGs).</title>
        <authorList>
            <person name="Tran P."/>
        </authorList>
    </citation>
    <scope>NUCLEOTIDE SEQUENCE</scope>
    <source>
        <strain evidence="11">K_DeepCast_65m_m2_066</strain>
    </source>
</reference>
<dbReference type="Gene3D" id="3.90.550.10">
    <property type="entry name" value="Spore Coat Polysaccharide Biosynthesis Protein SpsA, Chain A"/>
    <property type="match status" value="1"/>
</dbReference>
<evidence type="ECO:0000256" key="1">
    <source>
        <dbReference type="ARBA" id="ARBA00000729"/>
    </source>
</evidence>
<comment type="similarity">
    <text evidence="2">In the C-terminal section; belongs to the CDP-alcohol phosphatidyltransferase class-I family.</text>
</comment>
<feature type="transmembrane region" description="Helical" evidence="10">
    <location>
        <begin position="401"/>
        <end position="421"/>
    </location>
</feature>
<evidence type="ECO:0000256" key="6">
    <source>
        <dbReference type="ARBA" id="ARBA00018322"/>
    </source>
</evidence>
<dbReference type="SUPFAM" id="SSF53448">
    <property type="entry name" value="Nucleotide-diphospho-sugar transferases"/>
    <property type="match status" value="1"/>
</dbReference>
<proteinExistence type="inferred from homology"/>
<evidence type="ECO:0000256" key="4">
    <source>
        <dbReference type="ARBA" id="ARBA00012504"/>
    </source>
</evidence>
<dbReference type="EC" id="2.7.8.34" evidence="5"/>
<keyword evidence="7 9" id="KW-0808">Transferase</keyword>
<evidence type="ECO:0000256" key="5">
    <source>
        <dbReference type="ARBA" id="ARBA00013268"/>
    </source>
</evidence>
<keyword evidence="10" id="KW-0812">Transmembrane</keyword>
<feature type="transmembrane region" description="Helical" evidence="10">
    <location>
        <begin position="339"/>
        <end position="364"/>
    </location>
</feature>
<keyword evidence="10" id="KW-1133">Transmembrane helix</keyword>
<evidence type="ECO:0000256" key="9">
    <source>
        <dbReference type="RuleBase" id="RU003750"/>
    </source>
</evidence>
<dbReference type="GO" id="GO:0016780">
    <property type="term" value="F:phosphotransferase activity, for other substituted phosphate groups"/>
    <property type="evidence" value="ECO:0007669"/>
    <property type="project" value="InterPro"/>
</dbReference>
<dbReference type="AlphaFoldDB" id="A0A938B173"/>
<dbReference type="GO" id="GO:0016020">
    <property type="term" value="C:membrane"/>
    <property type="evidence" value="ECO:0007669"/>
    <property type="project" value="InterPro"/>
</dbReference>
<organism evidence="11 12">
    <name type="scientific">Tectimicrobiota bacterium</name>
    <dbReference type="NCBI Taxonomy" id="2528274"/>
    <lineage>
        <taxon>Bacteria</taxon>
        <taxon>Pseudomonadati</taxon>
        <taxon>Nitrospinota/Tectimicrobiota group</taxon>
        <taxon>Candidatus Tectimicrobiota</taxon>
    </lineage>
</organism>
<evidence type="ECO:0000256" key="2">
    <source>
        <dbReference type="ARBA" id="ARBA00006982"/>
    </source>
</evidence>
<dbReference type="InterPro" id="IPR043130">
    <property type="entry name" value="CDP-OH_PTrfase_TM_dom"/>
</dbReference>